<proteinExistence type="predicted"/>
<name>A0A0C4DU89_MAGP6</name>
<dbReference type="InterPro" id="IPR023780">
    <property type="entry name" value="Chromo_domain"/>
</dbReference>
<feature type="compositionally biased region" description="Low complexity" evidence="2">
    <location>
        <begin position="377"/>
        <end position="389"/>
    </location>
</feature>
<dbReference type="PROSITE" id="PS50013">
    <property type="entry name" value="CHROMO_2"/>
    <property type="match status" value="1"/>
</dbReference>
<feature type="compositionally biased region" description="Basic and acidic residues" evidence="2">
    <location>
        <begin position="201"/>
        <end position="212"/>
    </location>
</feature>
<evidence type="ECO:0000313" key="6">
    <source>
        <dbReference type="Proteomes" id="UP000011715"/>
    </source>
</evidence>
<feature type="region of interest" description="Disordered" evidence="2">
    <location>
        <begin position="277"/>
        <end position="456"/>
    </location>
</feature>
<feature type="compositionally biased region" description="Polar residues" evidence="2">
    <location>
        <begin position="432"/>
        <end position="445"/>
    </location>
</feature>
<feature type="compositionally biased region" description="Low complexity" evidence="2">
    <location>
        <begin position="300"/>
        <end position="318"/>
    </location>
</feature>
<evidence type="ECO:0000256" key="1">
    <source>
        <dbReference type="ARBA" id="ARBA00011353"/>
    </source>
</evidence>
<evidence type="ECO:0000313" key="4">
    <source>
        <dbReference type="EMBL" id="KLU84485.1"/>
    </source>
</evidence>
<dbReference type="SUPFAM" id="SSF54160">
    <property type="entry name" value="Chromo domain-like"/>
    <property type="match status" value="1"/>
</dbReference>
<feature type="compositionally biased region" description="Polar residues" evidence="2">
    <location>
        <begin position="577"/>
        <end position="593"/>
    </location>
</feature>
<reference evidence="6" key="1">
    <citation type="submission" date="2010-05" db="EMBL/GenBank/DDBJ databases">
        <title>The genome sequence of Magnaporthe poae strain ATCC 64411.</title>
        <authorList>
            <person name="Ma L.-J."/>
            <person name="Dead R."/>
            <person name="Young S."/>
            <person name="Zeng Q."/>
            <person name="Koehrsen M."/>
            <person name="Alvarado L."/>
            <person name="Berlin A."/>
            <person name="Chapman S.B."/>
            <person name="Chen Z."/>
            <person name="Freedman E."/>
            <person name="Gellesch M."/>
            <person name="Goldberg J."/>
            <person name="Griggs A."/>
            <person name="Gujja S."/>
            <person name="Heilman E.R."/>
            <person name="Heiman D."/>
            <person name="Hepburn T."/>
            <person name="Howarth C."/>
            <person name="Jen D."/>
            <person name="Larson L."/>
            <person name="Mehta T."/>
            <person name="Neiman D."/>
            <person name="Pearson M."/>
            <person name="Roberts A."/>
            <person name="Saif S."/>
            <person name="Shea T."/>
            <person name="Shenoy N."/>
            <person name="Sisk P."/>
            <person name="Stolte C."/>
            <person name="Sykes S."/>
            <person name="Walk T."/>
            <person name="White J."/>
            <person name="Yandava C."/>
            <person name="Haas B."/>
            <person name="Nusbaum C."/>
            <person name="Birren B."/>
        </authorList>
    </citation>
    <scope>NUCLEOTIDE SEQUENCE [LARGE SCALE GENOMIC DNA]</scope>
    <source>
        <strain evidence="6">ATCC 64411 / 73-15</strain>
    </source>
</reference>
<dbReference type="EMBL" id="GL876967">
    <property type="protein sequence ID" value="KLU84485.1"/>
    <property type="molecule type" value="Genomic_DNA"/>
</dbReference>
<accession>A0A0C4DU89</accession>
<feature type="domain" description="Chromo" evidence="3">
    <location>
        <begin position="474"/>
        <end position="537"/>
    </location>
</feature>
<evidence type="ECO:0000256" key="2">
    <source>
        <dbReference type="SAM" id="MobiDB-lite"/>
    </source>
</evidence>
<evidence type="ECO:0000259" key="3">
    <source>
        <dbReference type="PROSITE" id="PS50013"/>
    </source>
</evidence>
<protein>
    <recommendedName>
        <fullName evidence="3">Chromo domain-containing protein</fullName>
    </recommendedName>
</protein>
<dbReference type="EnsemblFungi" id="MAPG_03526T0">
    <property type="protein sequence ID" value="MAPG_03526T0"/>
    <property type="gene ID" value="MAPG_03526"/>
</dbReference>
<dbReference type="VEuPathDB" id="FungiDB:MAPG_03526"/>
<keyword evidence="6" id="KW-1185">Reference proteome</keyword>
<dbReference type="STRING" id="644358.A0A0C4DU89"/>
<gene>
    <name evidence="4" type="ORF">MAPG_03526</name>
</gene>
<evidence type="ECO:0000313" key="5">
    <source>
        <dbReference type="EnsemblFungi" id="MAPG_03526T0"/>
    </source>
</evidence>
<dbReference type="Gene3D" id="2.40.50.40">
    <property type="match status" value="1"/>
</dbReference>
<reference evidence="4" key="2">
    <citation type="submission" date="2010-05" db="EMBL/GenBank/DDBJ databases">
        <title>The Genome Sequence of Magnaporthe poae strain ATCC 64411.</title>
        <authorList>
            <consortium name="The Broad Institute Genome Sequencing Platform"/>
            <consortium name="Broad Institute Genome Sequencing Center for Infectious Disease"/>
            <person name="Ma L.-J."/>
            <person name="Dead R."/>
            <person name="Young S."/>
            <person name="Zeng Q."/>
            <person name="Koehrsen M."/>
            <person name="Alvarado L."/>
            <person name="Berlin A."/>
            <person name="Chapman S.B."/>
            <person name="Chen Z."/>
            <person name="Freedman E."/>
            <person name="Gellesch M."/>
            <person name="Goldberg J."/>
            <person name="Griggs A."/>
            <person name="Gujja S."/>
            <person name="Heilman E.R."/>
            <person name="Heiman D."/>
            <person name="Hepburn T."/>
            <person name="Howarth C."/>
            <person name="Jen D."/>
            <person name="Larson L."/>
            <person name="Mehta T."/>
            <person name="Neiman D."/>
            <person name="Pearson M."/>
            <person name="Roberts A."/>
            <person name="Saif S."/>
            <person name="Shea T."/>
            <person name="Shenoy N."/>
            <person name="Sisk P."/>
            <person name="Stolte C."/>
            <person name="Sykes S."/>
            <person name="Walk T."/>
            <person name="White J."/>
            <person name="Yandava C."/>
            <person name="Haas B."/>
            <person name="Nusbaum C."/>
            <person name="Birren B."/>
        </authorList>
    </citation>
    <scope>NUCLEOTIDE SEQUENCE</scope>
    <source>
        <strain evidence="4">ATCC 64411</strain>
    </source>
</reference>
<dbReference type="CDD" id="cd00024">
    <property type="entry name" value="CD_CSD"/>
    <property type="match status" value="1"/>
</dbReference>
<dbReference type="eggNOG" id="ENOG502RA4K">
    <property type="taxonomic scope" value="Eukaryota"/>
</dbReference>
<organism evidence="5 6">
    <name type="scientific">Magnaporthiopsis poae (strain ATCC 64411 / 73-15)</name>
    <name type="common">Kentucky bluegrass fungus</name>
    <name type="synonym">Magnaporthe poae</name>
    <dbReference type="NCBI Taxonomy" id="644358"/>
    <lineage>
        <taxon>Eukaryota</taxon>
        <taxon>Fungi</taxon>
        <taxon>Dikarya</taxon>
        <taxon>Ascomycota</taxon>
        <taxon>Pezizomycotina</taxon>
        <taxon>Sordariomycetes</taxon>
        <taxon>Sordariomycetidae</taxon>
        <taxon>Magnaporthales</taxon>
        <taxon>Magnaporthaceae</taxon>
        <taxon>Magnaporthiopsis</taxon>
    </lineage>
</organism>
<feature type="compositionally biased region" description="Low complexity" evidence="2">
    <location>
        <begin position="176"/>
        <end position="189"/>
    </location>
</feature>
<dbReference type="OMA" id="TYIVAWH"/>
<reference evidence="5" key="5">
    <citation type="submission" date="2015-06" db="UniProtKB">
        <authorList>
            <consortium name="EnsemblFungi"/>
        </authorList>
    </citation>
    <scope>IDENTIFICATION</scope>
    <source>
        <strain evidence="5">ATCC 64411</strain>
    </source>
</reference>
<feature type="compositionally biased region" description="Acidic residues" evidence="2">
    <location>
        <begin position="639"/>
        <end position="663"/>
    </location>
</feature>
<feature type="region of interest" description="Disordered" evidence="2">
    <location>
        <begin position="1"/>
        <end position="54"/>
    </location>
</feature>
<dbReference type="InterPro" id="IPR000953">
    <property type="entry name" value="Chromo/chromo_shadow_dom"/>
</dbReference>
<comment type="subunit">
    <text evidence="1">Component of the NuA4 histone acetyltransferase complex.</text>
</comment>
<dbReference type="AlphaFoldDB" id="A0A0C4DU89"/>
<reference evidence="5" key="4">
    <citation type="journal article" date="2015" name="G3 (Bethesda)">
        <title>Genome sequences of three phytopathogenic species of the Magnaporthaceae family of fungi.</title>
        <authorList>
            <person name="Okagaki L.H."/>
            <person name="Nunes C.C."/>
            <person name="Sailsbery J."/>
            <person name="Clay B."/>
            <person name="Brown D."/>
            <person name="John T."/>
            <person name="Oh Y."/>
            <person name="Young N."/>
            <person name="Fitzgerald M."/>
            <person name="Haas B.J."/>
            <person name="Zeng Q."/>
            <person name="Young S."/>
            <person name="Adiconis X."/>
            <person name="Fan L."/>
            <person name="Levin J.Z."/>
            <person name="Mitchell T.K."/>
            <person name="Okubara P.A."/>
            <person name="Farman M.L."/>
            <person name="Kohn L.M."/>
            <person name="Birren B."/>
            <person name="Ma L.-J."/>
            <person name="Dean R.A."/>
        </authorList>
    </citation>
    <scope>NUCLEOTIDE SEQUENCE</scope>
    <source>
        <strain evidence="5">ATCC 64411 / 73-15</strain>
    </source>
</reference>
<feature type="compositionally biased region" description="Low complexity" evidence="2">
    <location>
        <begin position="340"/>
        <end position="360"/>
    </location>
</feature>
<feature type="compositionally biased region" description="Basic and acidic residues" evidence="2">
    <location>
        <begin position="402"/>
        <end position="417"/>
    </location>
</feature>
<feature type="region of interest" description="Disordered" evidence="2">
    <location>
        <begin position="533"/>
        <end position="711"/>
    </location>
</feature>
<reference evidence="4" key="3">
    <citation type="submission" date="2011-03" db="EMBL/GenBank/DDBJ databases">
        <title>Annotation of Magnaporthe poae ATCC 64411.</title>
        <authorList>
            <person name="Ma L.-J."/>
            <person name="Dead R."/>
            <person name="Young S.K."/>
            <person name="Zeng Q."/>
            <person name="Gargeya S."/>
            <person name="Fitzgerald M."/>
            <person name="Haas B."/>
            <person name="Abouelleil A."/>
            <person name="Alvarado L."/>
            <person name="Arachchi H.M."/>
            <person name="Berlin A."/>
            <person name="Brown A."/>
            <person name="Chapman S.B."/>
            <person name="Chen Z."/>
            <person name="Dunbar C."/>
            <person name="Freedman E."/>
            <person name="Gearin G."/>
            <person name="Gellesch M."/>
            <person name="Goldberg J."/>
            <person name="Griggs A."/>
            <person name="Gujja S."/>
            <person name="Heiman D."/>
            <person name="Howarth C."/>
            <person name="Larson L."/>
            <person name="Lui A."/>
            <person name="MacDonald P.J.P."/>
            <person name="Mehta T."/>
            <person name="Montmayeur A."/>
            <person name="Murphy C."/>
            <person name="Neiman D."/>
            <person name="Pearson M."/>
            <person name="Priest M."/>
            <person name="Roberts A."/>
            <person name="Saif S."/>
            <person name="Shea T."/>
            <person name="Shenoy N."/>
            <person name="Sisk P."/>
            <person name="Stolte C."/>
            <person name="Sykes S."/>
            <person name="Yandava C."/>
            <person name="Wortman J."/>
            <person name="Nusbaum C."/>
            <person name="Birren B."/>
        </authorList>
    </citation>
    <scope>NUCLEOTIDE SEQUENCE</scope>
    <source>
        <strain evidence="4">ATCC 64411</strain>
    </source>
</reference>
<feature type="region of interest" description="Disordered" evidence="2">
    <location>
        <begin position="168"/>
        <end position="240"/>
    </location>
</feature>
<dbReference type="Proteomes" id="UP000011715">
    <property type="component" value="Unassembled WGS sequence"/>
</dbReference>
<dbReference type="EMBL" id="ADBL01000847">
    <property type="status" value="NOT_ANNOTATED_CDS"/>
    <property type="molecule type" value="Genomic_DNA"/>
</dbReference>
<dbReference type="GO" id="GO:0006338">
    <property type="term" value="P:chromatin remodeling"/>
    <property type="evidence" value="ECO:0007669"/>
    <property type="project" value="UniProtKB-ARBA"/>
</dbReference>
<dbReference type="SMART" id="SM00298">
    <property type="entry name" value="CHROMO"/>
    <property type="match status" value="1"/>
</dbReference>
<dbReference type="Pfam" id="PF00385">
    <property type="entry name" value="Chromo"/>
    <property type="match status" value="1"/>
</dbReference>
<sequence>MGDGRPAKRAKRTNEDGTSAAPPRGPSITIPIPVTNRPPPSHRPTYVPGSGPPSGKIRLMPETDDSTGYIVDKLVLPAGPIDDPTVQRRMYYIVSWTDIPLARVAVDCSKALEYLTPRCIEDWEYEDCLRREREKQEAALEAIKNAPVRKKPGRPPKNRILADADKVQAEEEALRSSQPSASGPSLSSPQKVRATGLVSRDVGDGENDRLDSDGEAVEYYDEEDMDVDDDEDEDEDEDDLLQQVLLEQAQRNARADELDDDYNDYDQLADGRTVVRLDDAPVSQQLPARAVKSQLASGYASTPIPASVAPSPSATASAKKQDGGTGRGPGARSLPPPEVAARARARQQQEPAAASSSAKALPQLRYAMDDTDDGDNALSASAPARSPSPKYTGKGKQPVYAARDEESNRTNKGKEPARPISQTPIPLPSYVSAPSLSNKNVTPTNEARGKGGPAASLLATEAPPELSIDGETFYEIERLEGVQFKDIDGVGSLFFLVRWKGDWGEGENPTWEPEENLEPSLVKRFLRARRKAAEESGGVMPPSAIPASQHVRAATSKAARSSSVAVAVEAGRSASSNLGNSNTSVATPTTSLAQPGDIRPRESQTPGPTRRDATIFEYFPIANGPPQDHKVPVANGPSQDDEGDDNMEDDNSEDAFDVEDSDKDDSKERRRLAGLANGSYQPPMGVHLPKPVLPKAVRESLPSIRPRTSRR</sequence>
<dbReference type="OrthoDB" id="3543857at2759"/>
<feature type="compositionally biased region" description="Low complexity" evidence="2">
    <location>
        <begin position="551"/>
        <end position="576"/>
    </location>
</feature>
<feature type="compositionally biased region" description="Acidic residues" evidence="2">
    <location>
        <begin position="213"/>
        <end position="240"/>
    </location>
</feature>
<dbReference type="InterPro" id="IPR016197">
    <property type="entry name" value="Chromo-like_dom_sf"/>
</dbReference>